<protein>
    <submittedName>
        <fullName evidence="1">Uncharacterized protein</fullName>
    </submittedName>
</protein>
<dbReference type="Proteomes" id="UP000077069">
    <property type="component" value="Unassembled WGS sequence"/>
</dbReference>
<proteinExistence type="predicted"/>
<gene>
    <name evidence="1" type="ORF">CC84DRAFT_765620</name>
</gene>
<evidence type="ECO:0000313" key="2">
    <source>
        <dbReference type="Proteomes" id="UP000077069"/>
    </source>
</evidence>
<dbReference type="RefSeq" id="XP_018036858.1">
    <property type="nucleotide sequence ID" value="XM_018187364.1"/>
</dbReference>
<sequence>MVHLCNERFPRHVRMSTRHLAGFNAGIGQRHMEVLLCIRILLLLLHHHFCIYLFEQTLYSLATAGAASRRMRCALPGSSASAIEASNESNTRCSGCLNGRPQARGPLLEHTYVPLTCACFVMLTVGAAWYITRAFEHDSRLGSCLGLHDPSPFPFGSSSAYTVRHRKSGPVSTALPCLVASQLDQVAKPRSALVIAAPLISRRGHSCVRDTAAAAAVWG</sequence>
<dbReference type="GeneID" id="28770850"/>
<name>A0A177CFW1_9PLEO</name>
<evidence type="ECO:0000313" key="1">
    <source>
        <dbReference type="EMBL" id="OAG06493.1"/>
    </source>
</evidence>
<reference evidence="1 2" key="1">
    <citation type="submission" date="2016-05" db="EMBL/GenBank/DDBJ databases">
        <title>Comparative analysis of secretome profiles of manganese(II)-oxidizing ascomycete fungi.</title>
        <authorList>
            <consortium name="DOE Joint Genome Institute"/>
            <person name="Zeiner C.A."/>
            <person name="Purvine S.O."/>
            <person name="Zink E.M."/>
            <person name="Wu S."/>
            <person name="Pasa-Tolic L."/>
            <person name="Chaput D.L."/>
            <person name="Haridas S."/>
            <person name="Grigoriev I.V."/>
            <person name="Santelli C.M."/>
            <person name="Hansel C.M."/>
        </authorList>
    </citation>
    <scope>NUCLEOTIDE SEQUENCE [LARGE SCALE GENOMIC DNA]</scope>
    <source>
        <strain evidence="1 2">AP3s5-JAC2a</strain>
    </source>
</reference>
<dbReference type="AlphaFoldDB" id="A0A177CFW1"/>
<dbReference type="InParanoid" id="A0A177CFW1"/>
<organism evidence="1 2">
    <name type="scientific">Paraphaeosphaeria sporulosa</name>
    <dbReference type="NCBI Taxonomy" id="1460663"/>
    <lineage>
        <taxon>Eukaryota</taxon>
        <taxon>Fungi</taxon>
        <taxon>Dikarya</taxon>
        <taxon>Ascomycota</taxon>
        <taxon>Pezizomycotina</taxon>
        <taxon>Dothideomycetes</taxon>
        <taxon>Pleosporomycetidae</taxon>
        <taxon>Pleosporales</taxon>
        <taxon>Massarineae</taxon>
        <taxon>Didymosphaeriaceae</taxon>
        <taxon>Paraphaeosphaeria</taxon>
    </lineage>
</organism>
<accession>A0A177CFW1</accession>
<keyword evidence="2" id="KW-1185">Reference proteome</keyword>
<dbReference type="EMBL" id="KV441552">
    <property type="protein sequence ID" value="OAG06493.1"/>
    <property type="molecule type" value="Genomic_DNA"/>
</dbReference>